<dbReference type="RefSeq" id="WP_248888864.1">
    <property type="nucleotide sequence ID" value="NZ_CP066351.1"/>
</dbReference>
<keyword evidence="2" id="KW-1133">Transmembrane helix</keyword>
<feature type="region of interest" description="Disordered" evidence="1">
    <location>
        <begin position="91"/>
        <end position="115"/>
    </location>
</feature>
<accession>A0ABV2RTU1</accession>
<evidence type="ECO:0000313" key="4">
    <source>
        <dbReference type="Proteomes" id="UP001549291"/>
    </source>
</evidence>
<dbReference type="Proteomes" id="UP001549291">
    <property type="component" value="Unassembled WGS sequence"/>
</dbReference>
<feature type="transmembrane region" description="Helical" evidence="2">
    <location>
        <begin position="123"/>
        <end position="143"/>
    </location>
</feature>
<dbReference type="EMBL" id="JBEPTQ010000002">
    <property type="protein sequence ID" value="MET4719679.1"/>
    <property type="molecule type" value="Genomic_DNA"/>
</dbReference>
<gene>
    <name evidence="3" type="ORF">ABIF63_003785</name>
</gene>
<sequence>MTDNLELRPSGQAEGTNRLQQIAANARPPRIAISEKTPVAKSVVSPRQVHALMIYYMSLLIGSVACIVILVWSVPDPTLLFDASQNTVTAQAQPTPTLGETATPDQKATSTAGLKPDQKRDKALISMVFLITGAIVGSVLYLIQKLFRFYVKEANFDPRWLGKYYSAPWESGALALAVMSIVQGGAVFLGGSGIDFSAGKPFTVLGFGAVVGFGVREVVGWVGGVTRSMFPAAADANTQSKSRRVQS</sequence>
<keyword evidence="2" id="KW-0812">Transmembrane</keyword>
<feature type="transmembrane region" description="Helical" evidence="2">
    <location>
        <begin position="54"/>
        <end position="74"/>
    </location>
</feature>
<keyword evidence="2" id="KW-0472">Membrane</keyword>
<protein>
    <submittedName>
        <fullName evidence="3">Uncharacterized protein</fullName>
    </submittedName>
</protein>
<evidence type="ECO:0000256" key="1">
    <source>
        <dbReference type="SAM" id="MobiDB-lite"/>
    </source>
</evidence>
<comment type="caution">
    <text evidence="3">The sequence shown here is derived from an EMBL/GenBank/DDBJ whole genome shotgun (WGS) entry which is preliminary data.</text>
</comment>
<proteinExistence type="predicted"/>
<keyword evidence="4" id="KW-1185">Reference proteome</keyword>
<organism evidence="3 4">
    <name type="scientific">Bradyrhizobium japonicum</name>
    <dbReference type="NCBI Taxonomy" id="375"/>
    <lineage>
        <taxon>Bacteria</taxon>
        <taxon>Pseudomonadati</taxon>
        <taxon>Pseudomonadota</taxon>
        <taxon>Alphaproteobacteria</taxon>
        <taxon>Hyphomicrobiales</taxon>
        <taxon>Nitrobacteraceae</taxon>
        <taxon>Bradyrhizobium</taxon>
    </lineage>
</organism>
<feature type="compositionally biased region" description="Polar residues" evidence="1">
    <location>
        <begin position="91"/>
        <end position="112"/>
    </location>
</feature>
<reference evidence="3 4" key="1">
    <citation type="submission" date="2024-06" db="EMBL/GenBank/DDBJ databases">
        <title>Genomic Encyclopedia of Type Strains, Phase V (KMG-V): Genome sequencing to study the core and pangenomes of soil and plant-associated prokaryotes.</title>
        <authorList>
            <person name="Whitman W."/>
        </authorList>
    </citation>
    <scope>NUCLEOTIDE SEQUENCE [LARGE SCALE GENOMIC DNA]</scope>
    <source>
        <strain evidence="3 4">USDA 160</strain>
    </source>
</reference>
<evidence type="ECO:0000313" key="3">
    <source>
        <dbReference type="EMBL" id="MET4719679.1"/>
    </source>
</evidence>
<evidence type="ECO:0000256" key="2">
    <source>
        <dbReference type="SAM" id="Phobius"/>
    </source>
</evidence>
<name>A0ABV2RTU1_BRAJP</name>